<sequence>MTSSGGAQFHGPIHGSQIAIGGHNVTQHQYVTADEGASARLAEAVRSVLAALEPLGLAAEDGTAVRQDAEAALAEAARSQPDVGRLRGLLSRIGAVLASVAAGAATGAAAGAGTGAAELAHAVLVDLQNALP</sequence>
<reference evidence="2" key="1">
    <citation type="submission" date="2017-05" db="EMBL/GenBank/DDBJ databases">
        <title>Streptomyces olivochromogenes NBRC 3561 whole genome shotgun sequence.</title>
        <authorList>
            <person name="Dohra H."/>
            <person name="Kodani S."/>
        </authorList>
    </citation>
    <scope>NUCLEOTIDE SEQUENCE [LARGE SCALE GENOMIC DNA]</scope>
    <source>
        <strain evidence="2">NBRC 3561</strain>
    </source>
</reference>
<dbReference type="Proteomes" id="UP000217446">
    <property type="component" value="Unassembled WGS sequence"/>
</dbReference>
<organism evidence="1 2">
    <name type="scientific">Streptomyces olivochromogenes</name>
    <dbReference type="NCBI Taxonomy" id="1963"/>
    <lineage>
        <taxon>Bacteria</taxon>
        <taxon>Bacillati</taxon>
        <taxon>Actinomycetota</taxon>
        <taxon>Actinomycetes</taxon>
        <taxon>Kitasatosporales</taxon>
        <taxon>Streptomycetaceae</taxon>
        <taxon>Streptomyces</taxon>
    </lineage>
</organism>
<comment type="caution">
    <text evidence="1">The sequence shown here is derived from an EMBL/GenBank/DDBJ whole genome shotgun (WGS) entry which is preliminary data.</text>
</comment>
<dbReference type="AlphaFoldDB" id="A0A250V5K2"/>
<accession>A0A250V5K2</accession>
<evidence type="ECO:0000313" key="1">
    <source>
        <dbReference type="EMBL" id="GAX49435.1"/>
    </source>
</evidence>
<gene>
    <name evidence="1" type="ORF">SO3561_00924</name>
</gene>
<proteinExistence type="predicted"/>
<name>A0A250V5K2_STROL</name>
<evidence type="ECO:0000313" key="2">
    <source>
        <dbReference type="Proteomes" id="UP000217446"/>
    </source>
</evidence>
<keyword evidence="2" id="KW-1185">Reference proteome</keyword>
<dbReference type="EMBL" id="BDQI01000001">
    <property type="protein sequence ID" value="GAX49435.1"/>
    <property type="molecule type" value="Genomic_DNA"/>
</dbReference>
<dbReference type="RefSeq" id="WP_067360361.1">
    <property type="nucleotide sequence ID" value="NZ_BDQI01000001.1"/>
</dbReference>
<protein>
    <submittedName>
        <fullName evidence="1">Uncharacterized protein</fullName>
    </submittedName>
</protein>